<dbReference type="AlphaFoldDB" id="A0A6L6YGD6"/>
<proteinExistence type="predicted"/>
<comment type="caution">
    <text evidence="1">The sequence shown here is derived from an EMBL/GenBank/DDBJ whole genome shotgun (WGS) entry which is preliminary data.</text>
</comment>
<reference evidence="1 2" key="1">
    <citation type="submission" date="2019-12" db="EMBL/GenBank/DDBJ databases">
        <title>Microbes associate with the intestines of laboratory mice.</title>
        <authorList>
            <person name="Navarre W."/>
            <person name="Wong E."/>
        </authorList>
    </citation>
    <scope>NUCLEOTIDE SEQUENCE [LARGE SCALE GENOMIC DNA]</scope>
    <source>
        <strain evidence="1 2">NM82_D38</strain>
    </source>
</reference>
<name>A0A6L6YGD6_9BURK</name>
<gene>
    <name evidence="1" type="ORF">E5987_06075</name>
</gene>
<protein>
    <submittedName>
        <fullName evidence="1">Uncharacterized protein</fullName>
    </submittedName>
</protein>
<keyword evidence="2" id="KW-1185">Reference proteome</keyword>
<dbReference type="RefSeq" id="WP_160335205.1">
    <property type="nucleotide sequence ID" value="NZ_WSRP01000015.1"/>
</dbReference>
<accession>A0A6L6YGD6</accession>
<evidence type="ECO:0000313" key="2">
    <source>
        <dbReference type="Proteomes" id="UP000472580"/>
    </source>
</evidence>
<dbReference type="EMBL" id="WSRP01000015">
    <property type="protein sequence ID" value="MVX56775.1"/>
    <property type="molecule type" value="Genomic_DNA"/>
</dbReference>
<sequence>MNRLEILEFSLEELKEIGRENITPKNFLRARSAVTDIALQVRCTMPFSGVGTTFALHMNMAYLRGWIEGRICEINVRQKYRRAK</sequence>
<organism evidence="1 2">
    <name type="scientific">Parasutterella muris</name>
    <dbReference type="NCBI Taxonomy" id="2565572"/>
    <lineage>
        <taxon>Bacteria</taxon>
        <taxon>Pseudomonadati</taxon>
        <taxon>Pseudomonadota</taxon>
        <taxon>Betaproteobacteria</taxon>
        <taxon>Burkholderiales</taxon>
        <taxon>Sutterellaceae</taxon>
        <taxon>Parasutterella</taxon>
    </lineage>
</organism>
<evidence type="ECO:0000313" key="1">
    <source>
        <dbReference type="EMBL" id="MVX56775.1"/>
    </source>
</evidence>
<dbReference type="Proteomes" id="UP000472580">
    <property type="component" value="Unassembled WGS sequence"/>
</dbReference>